<dbReference type="GO" id="GO:0007156">
    <property type="term" value="P:homophilic cell adhesion via plasma membrane adhesion molecules"/>
    <property type="evidence" value="ECO:0007669"/>
    <property type="project" value="InterPro"/>
</dbReference>
<evidence type="ECO:0000256" key="7">
    <source>
        <dbReference type="ARBA" id="ARBA00023180"/>
    </source>
</evidence>
<dbReference type="PANTHER" id="PTHR24028">
    <property type="entry name" value="CADHERIN-87A"/>
    <property type="match status" value="1"/>
</dbReference>
<evidence type="ECO:0000256" key="9">
    <source>
        <dbReference type="SAM" id="Phobius"/>
    </source>
</evidence>
<reference evidence="11 12" key="2">
    <citation type="submission" date="2018-11" db="EMBL/GenBank/DDBJ databases">
        <authorList>
            <consortium name="Pathogen Informatics"/>
        </authorList>
    </citation>
    <scope>NUCLEOTIDE SEQUENCE [LARGE SCALE GENOMIC DNA]</scope>
    <source>
        <strain evidence="11">Dakar</strain>
        <strain evidence="12">Dakar, Senegal</strain>
    </source>
</reference>
<keyword evidence="3" id="KW-0677">Repeat</keyword>
<dbReference type="Gene3D" id="2.60.40.60">
    <property type="entry name" value="Cadherins"/>
    <property type="match status" value="6"/>
</dbReference>
<feature type="domain" description="Cadherin" evidence="10">
    <location>
        <begin position="70"/>
        <end position="182"/>
    </location>
</feature>
<sequence>MESYFENNKTMFISYRIKEELPNGTLVGNLFNDVKKLYEKFKFTISSSLTTELITLHSIKQLRKFELNPYDLNSKEISDYFKLNQQTGDLFVQNRIDYEHICPKPLIHSTSSIMTSSSSSSSSSSSKALSIINSKNHGLLHLSRYDCLIKLILFVSLNNSTDERWIPIMIYIEDINDNRPKFIELNSSNAFDYFNITIKENIPLGTRIPLMKAYDLDTMEKNANILYKLNYPIHDNQTDYHRVFGLVTCSTDEYNDNNNNNNQFKDRLIKGRSHNDFPCLIIKDRLDYEMKQYYSIELIACESGYSSIDCAILPIKISIIDINDNKPKFIFPLENYYSLNISENLPIGTLLLKIEAIDIDSGENSRLTYSLTQNSFRKKLVTMETNNNNDSNNDYSNNDNNYNQSNSFNQFIINPNNGEIRLNQLLHAHITQQIEIIVHVNDNGLPMYKISKTILFHIIDINNHAPKIQIKKIDCNKFNIESNEIKISNKIESGSYIGFIVVSDADLGQNGQVTCHQKLEDYNNHNNWREYSHFKINLINNGQISSQYLYTLQVIRDDYINHENTDLFYSKINTSINNQSETNFTQKLISFIMIITCKDHGSPSFLTTSINLIITVIDYRFIDLCFEQMNYELIIEESNQPLIHLLQPQLIGIVNQLNFNIKPKNNQYKIGCDQLNINQFTGELSAPNGMDREKISYFICILIAKEINNDHLIKQNRIAHTELIINITDINDNEPTLNNDILLYGFTIYEWDQYNNNNNNNEMKTDLNNQTNSYIIGYLNAIDLDDGINGTIIYKLAQITIEKTIDYRNDTNQYFNKNNDHDYDNDLKSIFHIDSTSGLISISKNQYHFIDREQISVYYLQIILEDMGYPIKLTSIQTITIYVNDINDNAPKWYHTIESNYIQLNSLKQIIIYHLEPIWEINQNSPIELKSKLNAYDNDLNDNAKLQMYIIEPIDEYQQFIGRNKLSLPIDALYLSIHGELILYIDKLQEIYQYYTFVRVQDHGIDRQLYTDGYFFIQLPIKTMNKLELSMNSLNITNRYIDHFNKSINTNQLKINTQSTWLWFNEFKIMILLIISLSLIIILSIIIIFIIFIKFHKKKQKHSRNIYFHQIIDNIEGKNDTLNSDYYTTHTSNSSSINNNSNHTIMNKNDYLIMNSNYKYNPMNLIYQSSDLMNNHYFNDSMKQLNLNINPLNITSNCSNLYPHNNTNNHTVDHQYSREHVHGNELNHSYVDSMFQQISTPYELFYPTIYTNLMTSYDLNKNENSTMNTITITTTTTTNMNSSSSGNCNYQYFNNTLHY</sequence>
<feature type="domain" description="Cadherin" evidence="10">
    <location>
        <begin position="333"/>
        <end position="468"/>
    </location>
</feature>
<comment type="subcellular location">
    <subcellularLocation>
        <location evidence="1">Membrane</location>
        <topology evidence="1">Single-pass membrane protein</topology>
    </subcellularLocation>
</comment>
<dbReference type="SMART" id="SM00112">
    <property type="entry name" value="CA"/>
    <property type="match status" value="4"/>
</dbReference>
<dbReference type="STRING" id="6186.A0A183JHY2"/>
<feature type="domain" description="Cadherin" evidence="10">
    <location>
        <begin position="627"/>
        <end position="737"/>
    </location>
</feature>
<evidence type="ECO:0000256" key="6">
    <source>
        <dbReference type="ARBA" id="ARBA00023136"/>
    </source>
</evidence>
<keyword evidence="5 9" id="KW-1133">Transmembrane helix</keyword>
<dbReference type="PANTHER" id="PTHR24028:SF146">
    <property type="entry name" value="CADHERIN 96CB, ISOFORM D-RELATED"/>
    <property type="match status" value="1"/>
</dbReference>
<dbReference type="GO" id="GO:0005509">
    <property type="term" value="F:calcium ion binding"/>
    <property type="evidence" value="ECO:0007669"/>
    <property type="project" value="UniProtKB-UniRule"/>
</dbReference>
<evidence type="ECO:0000259" key="10">
    <source>
        <dbReference type="PROSITE" id="PS50268"/>
    </source>
</evidence>
<keyword evidence="6 9" id="KW-0472">Membrane</keyword>
<dbReference type="InterPro" id="IPR002126">
    <property type="entry name" value="Cadherin-like_dom"/>
</dbReference>
<keyword evidence="7" id="KW-0325">Glycoprotein</keyword>
<dbReference type="InterPro" id="IPR050174">
    <property type="entry name" value="Protocadherin/Cadherin-CA"/>
</dbReference>
<evidence type="ECO:0000313" key="13">
    <source>
        <dbReference type="WBParaSite" id="SCUD_0000230501-mRNA-1"/>
    </source>
</evidence>
<dbReference type="GO" id="GO:0005886">
    <property type="term" value="C:plasma membrane"/>
    <property type="evidence" value="ECO:0007669"/>
    <property type="project" value="InterPro"/>
</dbReference>
<evidence type="ECO:0000256" key="1">
    <source>
        <dbReference type="ARBA" id="ARBA00004167"/>
    </source>
</evidence>
<protein>
    <submittedName>
        <fullName evidence="13">Cadherin</fullName>
    </submittedName>
</protein>
<dbReference type="EMBL" id="UZAK01002179">
    <property type="protein sequence ID" value="VDO73614.1"/>
    <property type="molecule type" value="Genomic_DNA"/>
</dbReference>
<dbReference type="WBParaSite" id="SCUD_0000230501-mRNA-1">
    <property type="protein sequence ID" value="SCUD_0000230501-mRNA-1"/>
    <property type="gene ID" value="SCUD_0000230501"/>
</dbReference>
<dbReference type="InterPro" id="IPR015919">
    <property type="entry name" value="Cadherin-like_sf"/>
</dbReference>
<organism evidence="13">
    <name type="scientific">Schistosoma curassoni</name>
    <dbReference type="NCBI Taxonomy" id="6186"/>
    <lineage>
        <taxon>Eukaryota</taxon>
        <taxon>Metazoa</taxon>
        <taxon>Spiralia</taxon>
        <taxon>Lophotrochozoa</taxon>
        <taxon>Platyhelminthes</taxon>
        <taxon>Trematoda</taxon>
        <taxon>Digenea</taxon>
        <taxon>Strigeidida</taxon>
        <taxon>Schistosomatoidea</taxon>
        <taxon>Schistosomatidae</taxon>
        <taxon>Schistosoma</taxon>
    </lineage>
</organism>
<feature type="transmembrane region" description="Helical" evidence="9">
    <location>
        <begin position="1069"/>
        <end position="1093"/>
    </location>
</feature>
<evidence type="ECO:0000256" key="4">
    <source>
        <dbReference type="ARBA" id="ARBA00022837"/>
    </source>
</evidence>
<gene>
    <name evidence="11" type="ORF">SCUD_LOCUS2307</name>
</gene>
<evidence type="ECO:0000256" key="5">
    <source>
        <dbReference type="ARBA" id="ARBA00022989"/>
    </source>
</evidence>
<feature type="domain" description="Cadherin" evidence="10">
    <location>
        <begin position="768"/>
        <end position="893"/>
    </location>
</feature>
<dbReference type="PROSITE" id="PS00232">
    <property type="entry name" value="CADHERIN_1"/>
    <property type="match status" value="4"/>
</dbReference>
<evidence type="ECO:0000256" key="2">
    <source>
        <dbReference type="ARBA" id="ARBA00022692"/>
    </source>
</evidence>
<evidence type="ECO:0000313" key="11">
    <source>
        <dbReference type="EMBL" id="VDO73614.1"/>
    </source>
</evidence>
<evidence type="ECO:0000313" key="12">
    <source>
        <dbReference type="Proteomes" id="UP000279833"/>
    </source>
</evidence>
<keyword evidence="12" id="KW-1185">Reference proteome</keyword>
<dbReference type="PROSITE" id="PS50268">
    <property type="entry name" value="CADHERIN_2"/>
    <property type="match status" value="5"/>
</dbReference>
<feature type="domain" description="Cadherin" evidence="10">
    <location>
        <begin position="190"/>
        <end position="329"/>
    </location>
</feature>
<name>A0A183JHY2_9TREM</name>
<dbReference type="SUPFAM" id="SSF49313">
    <property type="entry name" value="Cadherin-like"/>
    <property type="match status" value="4"/>
</dbReference>
<evidence type="ECO:0000256" key="3">
    <source>
        <dbReference type="ARBA" id="ARBA00022737"/>
    </source>
</evidence>
<proteinExistence type="predicted"/>
<dbReference type="Proteomes" id="UP000279833">
    <property type="component" value="Unassembled WGS sequence"/>
</dbReference>
<dbReference type="PRINTS" id="PR00205">
    <property type="entry name" value="CADHERIN"/>
</dbReference>
<reference evidence="13" key="1">
    <citation type="submission" date="2016-06" db="UniProtKB">
        <authorList>
            <consortium name="WormBaseParasite"/>
        </authorList>
    </citation>
    <scope>IDENTIFICATION</scope>
</reference>
<evidence type="ECO:0000256" key="8">
    <source>
        <dbReference type="PROSITE-ProRule" id="PRU00043"/>
    </source>
</evidence>
<keyword evidence="2 9" id="KW-0812">Transmembrane</keyword>
<dbReference type="InterPro" id="IPR020894">
    <property type="entry name" value="Cadherin_CS"/>
</dbReference>
<keyword evidence="4 8" id="KW-0106">Calcium</keyword>
<dbReference type="CDD" id="cd11304">
    <property type="entry name" value="Cadherin_repeat"/>
    <property type="match status" value="5"/>
</dbReference>
<accession>A0A183JHY2</accession>